<feature type="transmembrane region" description="Helical" evidence="5">
    <location>
        <begin position="298"/>
        <end position="315"/>
    </location>
</feature>
<dbReference type="EMBL" id="AP025028">
    <property type="protein sequence ID" value="BDA80093.1"/>
    <property type="molecule type" value="Genomic_DNA"/>
</dbReference>
<reference evidence="8 9" key="1">
    <citation type="submission" date="2021-08" db="EMBL/GenBank/DDBJ databases">
        <title>Complete genome sequence of Leptospira kobayashii strain E30.</title>
        <authorList>
            <person name="Nakao R."/>
            <person name="Nakamura S."/>
            <person name="Masuzawa T."/>
            <person name="Koizumi N."/>
        </authorList>
    </citation>
    <scope>NUCLEOTIDE SEQUENCE [LARGE SCALE GENOMIC DNA]</scope>
    <source>
        <strain evidence="8 9">E30</strain>
    </source>
</reference>
<dbReference type="Gene3D" id="1.10.287.1260">
    <property type="match status" value="1"/>
</dbReference>
<keyword evidence="3 5" id="KW-1133">Transmembrane helix</keyword>
<feature type="chain" id="PRO_5045783470" description="Mechanosensitive ion channel MscS domain-containing protein" evidence="6">
    <location>
        <begin position="20"/>
        <end position="501"/>
    </location>
</feature>
<dbReference type="PANTHER" id="PTHR30566:SF25">
    <property type="entry name" value="INNER MEMBRANE PROTEIN"/>
    <property type="match status" value="1"/>
</dbReference>
<dbReference type="InterPro" id="IPR010920">
    <property type="entry name" value="LSM_dom_sf"/>
</dbReference>
<dbReference type="RefSeq" id="WP_109020993.1">
    <property type="nucleotide sequence ID" value="NZ_AP025028.1"/>
</dbReference>
<protein>
    <recommendedName>
        <fullName evidence="7">Mechanosensitive ion channel MscS domain-containing protein</fullName>
    </recommendedName>
</protein>
<evidence type="ECO:0000313" key="8">
    <source>
        <dbReference type="EMBL" id="BDA80093.1"/>
    </source>
</evidence>
<dbReference type="InterPro" id="IPR023408">
    <property type="entry name" value="MscS_beta-dom_sf"/>
</dbReference>
<evidence type="ECO:0000259" key="7">
    <source>
        <dbReference type="Pfam" id="PF00924"/>
    </source>
</evidence>
<gene>
    <name evidence="8" type="ORF">LPTSP3_g30230</name>
</gene>
<feature type="transmembrane region" description="Helical" evidence="5">
    <location>
        <begin position="321"/>
        <end position="340"/>
    </location>
</feature>
<evidence type="ECO:0000256" key="1">
    <source>
        <dbReference type="ARBA" id="ARBA00004370"/>
    </source>
</evidence>
<keyword evidence="6" id="KW-0732">Signal</keyword>
<evidence type="ECO:0000256" key="4">
    <source>
        <dbReference type="ARBA" id="ARBA00023136"/>
    </source>
</evidence>
<keyword evidence="4 5" id="KW-0472">Membrane</keyword>
<feature type="signal peptide" evidence="6">
    <location>
        <begin position="1"/>
        <end position="19"/>
    </location>
</feature>
<dbReference type="PANTHER" id="PTHR30566">
    <property type="entry name" value="YNAI-RELATED MECHANOSENSITIVE ION CHANNEL"/>
    <property type="match status" value="1"/>
</dbReference>
<keyword evidence="2 5" id="KW-0812">Transmembrane</keyword>
<dbReference type="Pfam" id="PF00924">
    <property type="entry name" value="MS_channel_2nd"/>
    <property type="match status" value="1"/>
</dbReference>
<feature type="transmembrane region" description="Helical" evidence="5">
    <location>
        <begin position="168"/>
        <end position="188"/>
    </location>
</feature>
<dbReference type="SUPFAM" id="SSF50182">
    <property type="entry name" value="Sm-like ribonucleoproteins"/>
    <property type="match status" value="1"/>
</dbReference>
<sequence>MKFFIYSLIFFFSALSVGAEGLETEGPLRSPFHSLDFFYQYTESRQFAKAKEALEFPSVVSEEKQELDAEKLRYLFDRFLWIDWDSVPKEEESKKNQNPLRIGSIPFGERTVPIIIHPILQNGERVWKISKSTVNAVDVLYDMYHPPAWKRWIPDSISYFSFLGVESWQWIGLAFVISLSFVLSFLFESVSHFIGGKILLKSSENLNDFLLALRKPARLFWFGILLTILKEGLDLAYSPKQFLQSSLNGMLIFSFLWFLYKSVDLFSDLLETKLGGDTETDILEHKKFKTSSVVIRRTLKLILILIGMSVVFMQFDEAKQFGVSLLASAGLAGIALGLAAQKTLGTVFAGIQLVLTQPVRIGDNVVVEKEFGLVEEIHFTFIVIRTKDLRRLIVPISYFLEKPFENWTKISSETIGNVLLYVRYETPIEILKKEATRFVLDHPLFSGATFGIQIIETSPNYITVQIQASGRNPEESFRLQTELREYMVGFLKNWEDGKFLP</sequence>
<organism evidence="8 9">
    <name type="scientific">Leptospira kobayashii</name>
    <dbReference type="NCBI Taxonomy" id="1917830"/>
    <lineage>
        <taxon>Bacteria</taxon>
        <taxon>Pseudomonadati</taxon>
        <taxon>Spirochaetota</taxon>
        <taxon>Spirochaetia</taxon>
        <taxon>Leptospirales</taxon>
        <taxon>Leptospiraceae</taxon>
        <taxon>Leptospira</taxon>
    </lineage>
</organism>
<dbReference type="Gene3D" id="2.30.30.60">
    <property type="match status" value="1"/>
</dbReference>
<dbReference type="InterPro" id="IPR006685">
    <property type="entry name" value="MscS_channel_2nd"/>
</dbReference>
<evidence type="ECO:0000256" key="3">
    <source>
        <dbReference type="ARBA" id="ARBA00022989"/>
    </source>
</evidence>
<feature type="domain" description="Mechanosensitive ion channel MscS" evidence="7">
    <location>
        <begin position="346"/>
        <end position="409"/>
    </location>
</feature>
<evidence type="ECO:0000313" key="9">
    <source>
        <dbReference type="Proteomes" id="UP000245263"/>
    </source>
</evidence>
<keyword evidence="9" id="KW-1185">Reference proteome</keyword>
<evidence type="ECO:0000256" key="2">
    <source>
        <dbReference type="ARBA" id="ARBA00022692"/>
    </source>
</evidence>
<proteinExistence type="predicted"/>
<comment type="subcellular location">
    <subcellularLocation>
        <location evidence="1">Membrane</location>
    </subcellularLocation>
</comment>
<evidence type="ECO:0000256" key="5">
    <source>
        <dbReference type="SAM" id="Phobius"/>
    </source>
</evidence>
<accession>A0ABN6KG23</accession>
<name>A0ABN6KG23_9LEPT</name>
<evidence type="ECO:0000256" key="6">
    <source>
        <dbReference type="SAM" id="SignalP"/>
    </source>
</evidence>
<dbReference type="Proteomes" id="UP000245263">
    <property type="component" value="Chromosome 1"/>
</dbReference>